<dbReference type="EMBL" id="AE001437">
    <property type="protein sequence ID" value="AAK79864.1"/>
    <property type="molecule type" value="Genomic_DNA"/>
</dbReference>
<dbReference type="PIR" id="E97134">
    <property type="entry name" value="E97134"/>
</dbReference>
<reference evidence="1 2" key="1">
    <citation type="journal article" date="2001" name="J. Bacteriol.">
        <title>Genome sequence and comparative analysis of the solvent-producing bacterium Clostridium acetobutylicum.</title>
        <authorList>
            <person name="Nolling J."/>
            <person name="Breton G."/>
            <person name="Omelchenko M.V."/>
            <person name="Makarova K.S."/>
            <person name="Zeng Q."/>
            <person name="Gibson R."/>
            <person name="Lee H.M."/>
            <person name="Dubois J."/>
            <person name="Qiu D."/>
            <person name="Hitti J."/>
            <person name="Wolf Y.I."/>
            <person name="Tatusov R.L."/>
            <person name="Sabathe F."/>
            <person name="Doucette-Stamm L."/>
            <person name="Soucaille P."/>
            <person name="Daly M.J."/>
            <person name="Bennett G.N."/>
            <person name="Koonin E.V."/>
            <person name="Smith D.R."/>
        </authorList>
    </citation>
    <scope>NUCLEOTIDE SEQUENCE [LARGE SCALE GENOMIC DNA]</scope>
    <source>
        <strain evidence="2">ATCC 824 / DSM 792 / JCM 1419 / LMG 5710 / VKM B-1787</strain>
    </source>
</reference>
<evidence type="ECO:0000313" key="2">
    <source>
        <dbReference type="Proteomes" id="UP000000814"/>
    </source>
</evidence>
<keyword evidence="2" id="KW-1185">Reference proteome</keyword>
<dbReference type="AlphaFoldDB" id="Q97HV6"/>
<dbReference type="HOGENOM" id="CLU_2080614_0_0_9"/>
<dbReference type="PATRIC" id="fig|272562.8.peg.2102"/>
<dbReference type="GeneID" id="44998388"/>
<protein>
    <submittedName>
        <fullName evidence="1">Uncharacterized protein</fullName>
    </submittedName>
</protein>
<dbReference type="RefSeq" id="WP_010965205.1">
    <property type="nucleotide sequence ID" value="NC_003030.1"/>
</dbReference>
<name>Q97HV6_CLOAB</name>
<dbReference type="KEGG" id="cac:CA_C1901"/>
<sequence length="117" mass="13447">MKILLKDDESYLNISKDDFKDIAKVICDKVRFISKVQLVKQYAQRDKILVKLVYQYNNPCEGCEVYNPKATEEDIIAMGKGCVHKGTNNIKITNLNNECNVYNRDNIKTGKEATCKH</sequence>
<dbReference type="STRING" id="272562.CA_C1901"/>
<evidence type="ECO:0000313" key="1">
    <source>
        <dbReference type="EMBL" id="AAK79864.1"/>
    </source>
</evidence>
<gene>
    <name evidence="1" type="ordered locus">CA_C1901</name>
</gene>
<organism evidence="1 2">
    <name type="scientific">Clostridium acetobutylicum (strain ATCC 824 / DSM 792 / JCM 1419 / IAM 19013 / LMG 5710 / NBRC 13948 / NRRL B-527 / VKM B-1787 / 2291 / W)</name>
    <dbReference type="NCBI Taxonomy" id="272562"/>
    <lineage>
        <taxon>Bacteria</taxon>
        <taxon>Bacillati</taxon>
        <taxon>Bacillota</taxon>
        <taxon>Clostridia</taxon>
        <taxon>Eubacteriales</taxon>
        <taxon>Clostridiaceae</taxon>
        <taxon>Clostridium</taxon>
    </lineage>
</organism>
<accession>Q97HV6</accession>
<proteinExistence type="predicted"/>
<dbReference type="Proteomes" id="UP000000814">
    <property type="component" value="Chromosome"/>
</dbReference>